<accession>A0A6V6Y495</accession>
<proteinExistence type="predicted"/>
<feature type="compositionally biased region" description="Basic residues" evidence="2">
    <location>
        <begin position="1"/>
        <end position="11"/>
    </location>
</feature>
<gene>
    <name evidence="3" type="ORF">PEPNEM18_01129</name>
</gene>
<evidence type="ECO:0000313" key="4">
    <source>
        <dbReference type="Proteomes" id="UP000586454"/>
    </source>
</evidence>
<feature type="coiled-coil region" evidence="1">
    <location>
        <begin position="25"/>
        <end position="52"/>
    </location>
</feature>
<evidence type="ECO:0000256" key="1">
    <source>
        <dbReference type="SAM" id="Coils"/>
    </source>
</evidence>
<organism evidence="3 4">
    <name type="scientific">Aedoeadaptatus nemausensis</name>
    <dbReference type="NCBI Taxonomy" id="2582829"/>
    <lineage>
        <taxon>Bacteria</taxon>
        <taxon>Bacillati</taxon>
        <taxon>Bacillota</taxon>
        <taxon>Tissierellia</taxon>
        <taxon>Tissierellales</taxon>
        <taxon>Peptoniphilaceae</taxon>
        <taxon>Aedoeadaptatus</taxon>
    </lineage>
</organism>
<protein>
    <submittedName>
        <fullName evidence="3">Uncharacterized protein</fullName>
    </submittedName>
</protein>
<reference evidence="3 4" key="1">
    <citation type="submission" date="2020-06" db="EMBL/GenBank/DDBJ databases">
        <authorList>
            <person name="Criscuolo A."/>
        </authorList>
    </citation>
    <scope>NUCLEOTIDE SEQUENCE [LARGE SCALE GENOMIC DNA]</scope>
    <source>
        <strain evidence="3">1804121828</strain>
    </source>
</reference>
<keyword evidence="1" id="KW-0175">Coiled coil</keyword>
<evidence type="ECO:0000256" key="2">
    <source>
        <dbReference type="SAM" id="MobiDB-lite"/>
    </source>
</evidence>
<comment type="caution">
    <text evidence="3">The sequence shown here is derived from an EMBL/GenBank/DDBJ whole genome shotgun (WGS) entry which is preliminary data.</text>
</comment>
<sequence>MTKNKDRKQTRKPLNESEPLDASTREALENRIKELEAENRKLTIQKMFWEQLRSLEREEAMNKRRGSSPNSENNSN</sequence>
<dbReference type="EMBL" id="CAIJCS010000019">
    <property type="protein sequence ID" value="CAC9931905.1"/>
    <property type="molecule type" value="Genomic_DNA"/>
</dbReference>
<keyword evidence="4" id="KW-1185">Reference proteome</keyword>
<evidence type="ECO:0000313" key="3">
    <source>
        <dbReference type="EMBL" id="CAC9931905.1"/>
    </source>
</evidence>
<dbReference type="AlphaFoldDB" id="A0A6V6Y495"/>
<name>A0A6V6Y495_9FIRM</name>
<feature type="region of interest" description="Disordered" evidence="2">
    <location>
        <begin position="1"/>
        <end position="25"/>
    </location>
</feature>
<dbReference type="Proteomes" id="UP000586454">
    <property type="component" value="Unassembled WGS sequence"/>
</dbReference>